<evidence type="ECO:0000313" key="2">
    <source>
        <dbReference type="EMBL" id="MDX5895308.1"/>
    </source>
</evidence>
<dbReference type="SUPFAM" id="SSF52507">
    <property type="entry name" value="Homo-oligomeric flavin-containing Cys decarboxylases, HFCD"/>
    <property type="match status" value="1"/>
</dbReference>
<accession>A0AB35TA50</accession>
<dbReference type="Gene3D" id="3.40.50.1950">
    <property type="entry name" value="Flavin prenyltransferase-like"/>
    <property type="match status" value="1"/>
</dbReference>
<dbReference type="InterPro" id="IPR036551">
    <property type="entry name" value="Flavin_trans-like"/>
</dbReference>
<gene>
    <name evidence="2" type="ORF">SIL72_14870</name>
</gene>
<protein>
    <submittedName>
        <fullName evidence="2">Flavoprotein</fullName>
    </submittedName>
</protein>
<evidence type="ECO:0000313" key="3">
    <source>
        <dbReference type="Proteomes" id="UP001281130"/>
    </source>
</evidence>
<name>A0AB35TA50_RUBRA</name>
<dbReference type="GO" id="GO:0015937">
    <property type="term" value="P:coenzyme A biosynthetic process"/>
    <property type="evidence" value="ECO:0007669"/>
    <property type="project" value="TreeGrafter"/>
</dbReference>
<dbReference type="Pfam" id="PF02441">
    <property type="entry name" value="Flavoprotein"/>
    <property type="match status" value="1"/>
</dbReference>
<sequence>MLVGVSGSIAVVNLISYLTIFRDRLTREIKVIMTDAAASMLPPSTVALFCDGVFLDKRSSPERRPGHVDLARWCDLFVVLPATANVLGLTAHGVAPNLLTNAVLASPRPVVFCPNMNDVMWRKKVVQRNIELLREEGHVVVEPILASAYEATSGETRRSWVLPDPNQLVDHLREAHSHLRSLDSSAE</sequence>
<evidence type="ECO:0000259" key="1">
    <source>
        <dbReference type="Pfam" id="PF02441"/>
    </source>
</evidence>
<proteinExistence type="predicted"/>
<dbReference type="PANTHER" id="PTHR14359">
    <property type="entry name" value="HOMO-OLIGOMERIC FLAVIN CONTAINING CYS DECARBOXYLASE FAMILY"/>
    <property type="match status" value="1"/>
</dbReference>
<comment type="caution">
    <text evidence="2">The sequence shown here is derived from an EMBL/GenBank/DDBJ whole genome shotgun (WGS) entry which is preliminary data.</text>
</comment>
<dbReference type="PANTHER" id="PTHR14359:SF6">
    <property type="entry name" value="PHOSPHOPANTOTHENOYLCYSTEINE DECARBOXYLASE"/>
    <property type="match status" value="1"/>
</dbReference>
<organism evidence="2 3">
    <name type="scientific">Rubrobacter radiotolerans</name>
    <name type="common">Arthrobacter radiotolerans</name>
    <dbReference type="NCBI Taxonomy" id="42256"/>
    <lineage>
        <taxon>Bacteria</taxon>
        <taxon>Bacillati</taxon>
        <taxon>Actinomycetota</taxon>
        <taxon>Rubrobacteria</taxon>
        <taxon>Rubrobacterales</taxon>
        <taxon>Rubrobacteraceae</taxon>
        <taxon>Rubrobacter</taxon>
    </lineage>
</organism>
<feature type="domain" description="Flavoprotein" evidence="1">
    <location>
        <begin position="2"/>
        <end position="146"/>
    </location>
</feature>
<dbReference type="RefSeq" id="WP_159449848.1">
    <property type="nucleotide sequence ID" value="NZ_JAWXXX010000002.1"/>
</dbReference>
<reference evidence="2" key="1">
    <citation type="submission" date="2023-11" db="EMBL/GenBank/DDBJ databases">
        <title>MicrobeMod: A computational toolkit for identifying prokaryotic methylation and restriction-modification with nanopore sequencing.</title>
        <authorList>
            <person name="Crits-Christoph A."/>
            <person name="Kang S.C."/>
            <person name="Lee H."/>
            <person name="Ostrov N."/>
        </authorList>
    </citation>
    <scope>NUCLEOTIDE SEQUENCE</scope>
    <source>
        <strain evidence="2">ATCC 51242</strain>
    </source>
</reference>
<dbReference type="GO" id="GO:0004633">
    <property type="term" value="F:phosphopantothenoylcysteine decarboxylase activity"/>
    <property type="evidence" value="ECO:0007669"/>
    <property type="project" value="TreeGrafter"/>
</dbReference>
<dbReference type="AlphaFoldDB" id="A0AB35TA50"/>
<dbReference type="EMBL" id="JAWXXX010000002">
    <property type="protein sequence ID" value="MDX5895308.1"/>
    <property type="molecule type" value="Genomic_DNA"/>
</dbReference>
<dbReference type="Proteomes" id="UP001281130">
    <property type="component" value="Unassembled WGS sequence"/>
</dbReference>
<dbReference type="GO" id="GO:0010181">
    <property type="term" value="F:FMN binding"/>
    <property type="evidence" value="ECO:0007669"/>
    <property type="project" value="TreeGrafter"/>
</dbReference>
<dbReference type="InterPro" id="IPR003382">
    <property type="entry name" value="Flavoprotein"/>
</dbReference>
<dbReference type="GO" id="GO:0071513">
    <property type="term" value="C:phosphopantothenoylcysteine decarboxylase complex"/>
    <property type="evidence" value="ECO:0007669"/>
    <property type="project" value="TreeGrafter"/>
</dbReference>